<reference evidence="2" key="1">
    <citation type="submission" date="2018-01" db="EMBL/GenBank/DDBJ databases">
        <title>An insight into the sialome of Amazonian anophelines.</title>
        <authorList>
            <person name="Ribeiro J.M."/>
            <person name="Scarpassa V."/>
            <person name="Calvo E."/>
        </authorList>
    </citation>
    <scope>NUCLEOTIDE SEQUENCE</scope>
    <source>
        <tissue evidence="2">Salivary glands</tissue>
    </source>
</reference>
<feature type="region of interest" description="Disordered" evidence="1">
    <location>
        <begin position="1"/>
        <end position="68"/>
    </location>
</feature>
<sequence length="68" mass="7342">MTGSRLPMLVGSSSSLPLSFGTPRQLGKGKLHGSPFENITTFTGRPRRRFGNRTPHAPLPPGDTTMVH</sequence>
<dbReference type="EMBL" id="GGFM01012343">
    <property type="protein sequence ID" value="MBW33094.1"/>
    <property type="molecule type" value="Transcribed_RNA"/>
</dbReference>
<evidence type="ECO:0000256" key="1">
    <source>
        <dbReference type="SAM" id="MobiDB-lite"/>
    </source>
</evidence>
<organism evidence="2">
    <name type="scientific">Anopheles braziliensis</name>
    <dbReference type="NCBI Taxonomy" id="58242"/>
    <lineage>
        <taxon>Eukaryota</taxon>
        <taxon>Metazoa</taxon>
        <taxon>Ecdysozoa</taxon>
        <taxon>Arthropoda</taxon>
        <taxon>Hexapoda</taxon>
        <taxon>Insecta</taxon>
        <taxon>Pterygota</taxon>
        <taxon>Neoptera</taxon>
        <taxon>Endopterygota</taxon>
        <taxon>Diptera</taxon>
        <taxon>Nematocera</taxon>
        <taxon>Culicoidea</taxon>
        <taxon>Culicidae</taxon>
        <taxon>Anophelinae</taxon>
        <taxon>Anopheles</taxon>
    </lineage>
</organism>
<dbReference type="AlphaFoldDB" id="A0A2M3ZX15"/>
<proteinExistence type="predicted"/>
<evidence type="ECO:0000313" key="2">
    <source>
        <dbReference type="EMBL" id="MBW33094.1"/>
    </source>
</evidence>
<name>A0A2M3ZX15_9DIPT</name>
<accession>A0A2M3ZX15</accession>
<protein>
    <submittedName>
        <fullName evidence="2">Putative secreted peptide</fullName>
    </submittedName>
</protein>